<comment type="caution">
    <text evidence="1">The sequence shown here is derived from an EMBL/GenBank/DDBJ whole genome shotgun (WGS) entry which is preliminary data.</text>
</comment>
<protein>
    <submittedName>
        <fullName evidence="1">4948_t:CDS:1</fullName>
    </submittedName>
</protein>
<proteinExistence type="predicted"/>
<dbReference type="EMBL" id="CAJVPM010003475">
    <property type="protein sequence ID" value="CAG8501819.1"/>
    <property type="molecule type" value="Genomic_DNA"/>
</dbReference>
<evidence type="ECO:0000313" key="2">
    <source>
        <dbReference type="Proteomes" id="UP000789860"/>
    </source>
</evidence>
<sequence>KYYYIFSIGLALLLSLLPAVNNLYGYNYNEKNCWYRNSGQKDNVLWEWLTLFGWVALSVLYCAIVVIWVFIKLYSVTRKIDKTFECLQTSQLSDTPTLINKTVISSVVKRVILYPVVPLITQSCSIFQTCAYLYNVFSFTLYLLCFMGISIQGFAKAIVFSQDIAVTRAFQAVKLHFDF</sequence>
<evidence type="ECO:0000313" key="1">
    <source>
        <dbReference type="EMBL" id="CAG8501819.1"/>
    </source>
</evidence>
<feature type="non-terminal residue" evidence="1">
    <location>
        <position position="1"/>
    </location>
</feature>
<organism evidence="1 2">
    <name type="scientific">Scutellospora calospora</name>
    <dbReference type="NCBI Taxonomy" id="85575"/>
    <lineage>
        <taxon>Eukaryota</taxon>
        <taxon>Fungi</taxon>
        <taxon>Fungi incertae sedis</taxon>
        <taxon>Mucoromycota</taxon>
        <taxon>Glomeromycotina</taxon>
        <taxon>Glomeromycetes</taxon>
        <taxon>Diversisporales</taxon>
        <taxon>Gigasporaceae</taxon>
        <taxon>Scutellospora</taxon>
    </lineage>
</organism>
<name>A0ACA9KZ74_9GLOM</name>
<reference evidence="1" key="1">
    <citation type="submission" date="2021-06" db="EMBL/GenBank/DDBJ databases">
        <authorList>
            <person name="Kallberg Y."/>
            <person name="Tangrot J."/>
            <person name="Rosling A."/>
        </authorList>
    </citation>
    <scope>NUCLEOTIDE SEQUENCE</scope>
    <source>
        <strain evidence="1">AU212A</strain>
    </source>
</reference>
<dbReference type="Proteomes" id="UP000789860">
    <property type="component" value="Unassembled WGS sequence"/>
</dbReference>
<keyword evidence="2" id="KW-1185">Reference proteome</keyword>
<gene>
    <name evidence="1" type="ORF">SCALOS_LOCUS3275</name>
</gene>
<accession>A0ACA9KZ74</accession>